<evidence type="ECO:0000256" key="1">
    <source>
        <dbReference type="ARBA" id="ARBA00004651"/>
    </source>
</evidence>
<sequence>MLYFKRMFLKVVNMSNWLLFWSTTSLIFFSTYFIAYLEPETFPTLFDALWWVMTTVTTVGYGDFYPVSVAGRVYAIFLYVVGIGAIGVVIGKVVDAFGIWRKKREEGKLDYNGTGHIVLIGWSKKASYAVKEIMESEEDIDVVIIDTLEKSPLLTEKIHYIQGEGSDENILMQANLKEARAVLVFADDNIQNSALADGKTLLIAAAIERLSSDVHVTVEVLKEEHIKSFEHANVEEFVLTHETISHLAVRSALSNGISSIYSQLMSRGIGDDLYEVAVRSSWRTYRDAFNALLSEGATLISDGSQLNINRKLDEPISDDARLYVICNRETYQRISEKIT</sequence>
<dbReference type="SUPFAM" id="SSF81324">
    <property type="entry name" value="Voltage-gated potassium channels"/>
    <property type="match status" value="1"/>
</dbReference>
<keyword evidence="2" id="KW-0472">Membrane</keyword>
<accession>A0A366Y4V2</accession>
<dbReference type="Gene3D" id="1.10.287.70">
    <property type="match status" value="1"/>
</dbReference>
<comment type="subcellular location">
    <subcellularLocation>
        <location evidence="1">Cell membrane</location>
        <topology evidence="1">Multi-pass membrane protein</topology>
    </subcellularLocation>
</comment>
<dbReference type="InterPro" id="IPR050721">
    <property type="entry name" value="Trk_Ktr_HKT_K-transport"/>
</dbReference>
<gene>
    <name evidence="4" type="ORF">DS031_01310</name>
</gene>
<reference evidence="4 5" key="1">
    <citation type="submission" date="2018-07" db="EMBL/GenBank/DDBJ databases">
        <title>Lottiidibacillus patelloidae gen. nov., sp. nov., isolated from the intestinal tract of a marine limpet and the reclassification of B. taeanensis BH030017T, B. algicola KMM 3737T and B. hwajinpoensis SW-72T as genus Lottiidibacillus.</title>
        <authorList>
            <person name="Liu R."/>
            <person name="Huang Z."/>
        </authorList>
    </citation>
    <scope>NUCLEOTIDE SEQUENCE [LARGE SCALE GENOMIC DNA]</scope>
    <source>
        <strain evidence="4 5">BH030017</strain>
    </source>
</reference>
<feature type="transmembrane region" description="Helical" evidence="2">
    <location>
        <begin position="49"/>
        <end position="67"/>
    </location>
</feature>
<evidence type="ECO:0000259" key="3">
    <source>
        <dbReference type="PROSITE" id="PS51201"/>
    </source>
</evidence>
<comment type="caution">
    <text evidence="4">The sequence shown here is derived from an EMBL/GenBank/DDBJ whole genome shotgun (WGS) entry which is preliminary data.</text>
</comment>
<name>A0A366Y4V2_9BACI</name>
<dbReference type="PANTHER" id="PTHR43833">
    <property type="entry name" value="POTASSIUM CHANNEL PROTEIN 2-RELATED-RELATED"/>
    <property type="match status" value="1"/>
</dbReference>
<dbReference type="InterPro" id="IPR003148">
    <property type="entry name" value="RCK_N"/>
</dbReference>
<dbReference type="PANTHER" id="PTHR43833:SF9">
    <property type="entry name" value="POTASSIUM CHANNEL PROTEIN YUGO-RELATED"/>
    <property type="match status" value="1"/>
</dbReference>
<dbReference type="GO" id="GO:0006813">
    <property type="term" value="P:potassium ion transport"/>
    <property type="evidence" value="ECO:0007669"/>
    <property type="project" value="InterPro"/>
</dbReference>
<feature type="transmembrane region" description="Helical" evidence="2">
    <location>
        <begin position="73"/>
        <end position="94"/>
    </location>
</feature>
<protein>
    <submittedName>
        <fullName evidence="4">Ion transporter</fullName>
    </submittedName>
</protein>
<dbReference type="OrthoDB" id="9785285at2"/>
<dbReference type="EMBL" id="QOCW01000001">
    <property type="protein sequence ID" value="RBW71414.1"/>
    <property type="molecule type" value="Genomic_DNA"/>
</dbReference>
<dbReference type="AlphaFoldDB" id="A0A366Y4V2"/>
<evidence type="ECO:0000256" key="2">
    <source>
        <dbReference type="SAM" id="Phobius"/>
    </source>
</evidence>
<dbReference type="GO" id="GO:0005886">
    <property type="term" value="C:plasma membrane"/>
    <property type="evidence" value="ECO:0007669"/>
    <property type="project" value="UniProtKB-SubCell"/>
</dbReference>
<evidence type="ECO:0000313" key="4">
    <source>
        <dbReference type="EMBL" id="RBW71414.1"/>
    </source>
</evidence>
<keyword evidence="2" id="KW-1133">Transmembrane helix</keyword>
<dbReference type="RefSeq" id="WP_113804120.1">
    <property type="nucleotide sequence ID" value="NZ_QOCW01000001.1"/>
</dbReference>
<dbReference type="InterPro" id="IPR013099">
    <property type="entry name" value="K_chnl_dom"/>
</dbReference>
<dbReference type="Pfam" id="PF07885">
    <property type="entry name" value="Ion_trans_2"/>
    <property type="match status" value="1"/>
</dbReference>
<keyword evidence="2" id="KW-0812">Transmembrane</keyword>
<evidence type="ECO:0000313" key="5">
    <source>
        <dbReference type="Proteomes" id="UP000253314"/>
    </source>
</evidence>
<dbReference type="Proteomes" id="UP000253314">
    <property type="component" value="Unassembled WGS sequence"/>
</dbReference>
<keyword evidence="5" id="KW-1185">Reference proteome</keyword>
<organism evidence="4 5">
    <name type="scientific">Bacillus taeanensis</name>
    <dbReference type="NCBI Taxonomy" id="273032"/>
    <lineage>
        <taxon>Bacteria</taxon>
        <taxon>Bacillati</taxon>
        <taxon>Bacillota</taxon>
        <taxon>Bacilli</taxon>
        <taxon>Bacillales</taxon>
        <taxon>Bacillaceae</taxon>
        <taxon>Bacillus</taxon>
    </lineage>
</organism>
<proteinExistence type="predicted"/>
<dbReference type="Gene3D" id="3.40.50.720">
    <property type="entry name" value="NAD(P)-binding Rossmann-like Domain"/>
    <property type="match status" value="1"/>
</dbReference>
<dbReference type="InterPro" id="IPR036291">
    <property type="entry name" value="NAD(P)-bd_dom_sf"/>
</dbReference>
<feature type="domain" description="RCK N-terminal" evidence="3">
    <location>
        <begin position="114"/>
        <end position="239"/>
    </location>
</feature>
<dbReference type="SUPFAM" id="SSF51735">
    <property type="entry name" value="NAD(P)-binding Rossmann-fold domains"/>
    <property type="match status" value="1"/>
</dbReference>
<dbReference type="Pfam" id="PF02254">
    <property type="entry name" value="TrkA_N"/>
    <property type="match status" value="1"/>
</dbReference>
<dbReference type="PROSITE" id="PS51201">
    <property type="entry name" value="RCK_N"/>
    <property type="match status" value="1"/>
</dbReference>
<dbReference type="PRINTS" id="PR00169">
    <property type="entry name" value="KCHANNEL"/>
</dbReference>
<feature type="transmembrane region" description="Helical" evidence="2">
    <location>
        <begin position="17"/>
        <end position="37"/>
    </location>
</feature>